<feature type="domain" description="ASPIC/UnbV" evidence="2">
    <location>
        <begin position="550"/>
        <end position="616"/>
    </location>
</feature>
<dbReference type="PANTHER" id="PTHR16026:SF0">
    <property type="entry name" value="CARTILAGE ACIDIC PROTEIN 1"/>
    <property type="match status" value="1"/>
</dbReference>
<dbReference type="InterPro" id="IPR011519">
    <property type="entry name" value="UnbV_ASPIC"/>
</dbReference>
<evidence type="ECO:0000256" key="1">
    <source>
        <dbReference type="ARBA" id="ARBA00022729"/>
    </source>
</evidence>
<dbReference type="InterPro" id="IPR027039">
    <property type="entry name" value="Crtac1"/>
</dbReference>
<reference evidence="3 4" key="1">
    <citation type="submission" date="2016-07" db="EMBL/GenBank/DDBJ databases">
        <title>Multi-omics approach to identify versatile polysaccharide utilization systems of a marine flavobacterium Gramella flava.</title>
        <authorList>
            <person name="Tang K."/>
        </authorList>
    </citation>
    <scope>NUCLEOTIDE SEQUENCE [LARGE SCALE GENOMIC DNA]</scope>
    <source>
        <strain evidence="3 4">JLT2011</strain>
    </source>
</reference>
<dbReference type="Proteomes" id="UP000186230">
    <property type="component" value="Chromosome"/>
</dbReference>
<dbReference type="OrthoDB" id="9816120at2"/>
<dbReference type="STRING" id="1229726.GRFL_2257"/>
<organism evidence="3 4">
    <name type="scientific">Christiangramia flava JLT2011</name>
    <dbReference type="NCBI Taxonomy" id="1229726"/>
    <lineage>
        <taxon>Bacteria</taxon>
        <taxon>Pseudomonadati</taxon>
        <taxon>Bacteroidota</taxon>
        <taxon>Flavobacteriia</taxon>
        <taxon>Flavobacteriales</taxon>
        <taxon>Flavobacteriaceae</taxon>
        <taxon>Christiangramia</taxon>
    </lineage>
</organism>
<keyword evidence="1" id="KW-0732">Signal</keyword>
<dbReference type="Pfam" id="PF07593">
    <property type="entry name" value="UnbV_ASPIC"/>
    <property type="match status" value="1"/>
</dbReference>
<dbReference type="KEGG" id="gfl:GRFL_2257"/>
<dbReference type="Gene3D" id="2.130.10.130">
    <property type="entry name" value="Integrin alpha, N-terminal"/>
    <property type="match status" value="3"/>
</dbReference>
<dbReference type="PROSITE" id="PS51257">
    <property type="entry name" value="PROKAR_LIPOPROTEIN"/>
    <property type="match status" value="1"/>
</dbReference>
<name>A0A1L7I5W1_9FLAO</name>
<keyword evidence="4" id="KW-1185">Reference proteome</keyword>
<dbReference type="RefSeq" id="WP_083644687.1">
    <property type="nucleotide sequence ID" value="NZ_AMRU01000009.1"/>
</dbReference>
<dbReference type="InterPro" id="IPR013517">
    <property type="entry name" value="FG-GAP"/>
</dbReference>
<sequence length="1133" mass="126646">MDFFFKRVLIIVISLFSLVACNKKHEADKMHEPKLFELLDASETGVNFMNEIEETKELNVMQYEYMYNGGGVGIGDFNGDGLQDIYFSANIKDNKLYLNKGNFHFQDITSVSHTAGKHGWKTGVAVADVNGDGLLDIYVCYSGLGNNIERSNELYINQGNGADGIPTFKNKAKEFGLEAEGSYSTQSVFLDYDLDGDLDMFLLNHSKDYYSPFYNSTKLRNSRHPLYGNRLYENKDGKFQDVSVKAGIHGSGLNFGLGVIISDINEDGLPDIYVSNDYVEQDFFYLNNGDKTFNEVSKSSFGHISQFSMGNNAADINNDGHIDILTLDMLPEDNYRQKILKGSDEYDRYHLAIDSGYHKQQMRNMFQLNMGMDKNSIPKFSEVGQLAGISNTDWSWAPLIADFDGDGLKDVYITNGYLRDYTNKDFMKFEVNEAIAKVRKKGGELFGKKGKEKYADVIYDLVRKMPSTKISNYMYRNTNGLKFENVSEDWGLDNPTVSTGAAYADLDGDGDLDLVVSNTNELAGIYRNNSGKETDYLKIRLKGSHKNTQAIGAKVWVTTDSLEQYQENYNVRGYQSSVDPILFFGLGHSANNINVKVVWPNNKLTILKGIKPNQLLELNVQEAKNNEPEKSESGDKKLLTEIDKGYFPYKHEENRYIDFKVNRLALKETSKSGPKISVGDANNDGLDDVFIGGAFGQADALFLGTKEGRFEEVNRSFWEKTKKYESTGSTFFDADGDGDMDLYVVSGGSQAQEDISLLRDRIYINDGHGNFSDVTQEALPEAYANGSLVIAGDYDGDGDQDLFVGGGSNAATYPGSELGGILQNESINGQARFKIVTKEVNDELRNPGLVTDALWIDINKDNQLDLVLCGEWMPIRIFINVNTKLVERTAEYGLSESFGLWQKIIAYDRDNDGDLDLMVGNVGNNFPFQVNKDEPLEAFIGDFRGDGVESPVLSSYIQGKRYPIATLDELHDAFPYIKKKFLKYDQYAKATLEEVFDVEKLNKAKHLKVTNLNSAYLDNIGGKYVIKNLPEAAQFSAIQGINQYDFNQDGISDVLLTGNFYPMKVEYGPSDSGKGTILLGDSHGGYTVLDHAELGVFIEGDIRDAEIVTVGDQKIIVVSKNNDNLQLLRINEF</sequence>
<evidence type="ECO:0000313" key="3">
    <source>
        <dbReference type="EMBL" id="APU68981.1"/>
    </source>
</evidence>
<dbReference type="Pfam" id="PF13517">
    <property type="entry name" value="FG-GAP_3"/>
    <property type="match status" value="6"/>
</dbReference>
<proteinExistence type="predicted"/>
<dbReference type="InterPro" id="IPR028994">
    <property type="entry name" value="Integrin_alpha_N"/>
</dbReference>
<dbReference type="EMBL" id="CP016359">
    <property type="protein sequence ID" value="APU68981.1"/>
    <property type="molecule type" value="Genomic_DNA"/>
</dbReference>
<dbReference type="SUPFAM" id="SSF69318">
    <property type="entry name" value="Integrin alpha N-terminal domain"/>
    <property type="match status" value="2"/>
</dbReference>
<dbReference type="PANTHER" id="PTHR16026">
    <property type="entry name" value="CARTILAGE ACIDIC PROTEIN 1"/>
    <property type="match status" value="1"/>
</dbReference>
<evidence type="ECO:0000259" key="2">
    <source>
        <dbReference type="Pfam" id="PF07593"/>
    </source>
</evidence>
<evidence type="ECO:0000313" key="4">
    <source>
        <dbReference type="Proteomes" id="UP000186230"/>
    </source>
</evidence>
<gene>
    <name evidence="3" type="ORF">GRFL_2257</name>
</gene>
<dbReference type="AlphaFoldDB" id="A0A1L7I5W1"/>
<accession>A0A1L7I5W1</accession>
<protein>
    <recommendedName>
        <fullName evidence="2">ASPIC/UnbV domain-containing protein</fullName>
    </recommendedName>
</protein>